<dbReference type="SMART" id="SM00799">
    <property type="entry name" value="DENN"/>
    <property type="match status" value="1"/>
</dbReference>
<dbReference type="AlphaFoldDB" id="A0A7S1KMY1"/>
<evidence type="ECO:0000313" key="3">
    <source>
        <dbReference type="EMBL" id="CAD9079317.1"/>
    </source>
</evidence>
<dbReference type="InterPro" id="IPR043153">
    <property type="entry name" value="DENN_C"/>
</dbReference>
<feature type="compositionally biased region" description="Basic residues" evidence="1">
    <location>
        <begin position="112"/>
        <end position="129"/>
    </location>
</feature>
<dbReference type="Pfam" id="PF03456">
    <property type="entry name" value="uDENN"/>
    <property type="match status" value="1"/>
</dbReference>
<dbReference type="InterPro" id="IPR051696">
    <property type="entry name" value="DENN_Domain_GEFs"/>
</dbReference>
<proteinExistence type="predicted"/>
<evidence type="ECO:0000256" key="1">
    <source>
        <dbReference type="SAM" id="MobiDB-lite"/>
    </source>
</evidence>
<dbReference type="SMART" id="SM00801">
    <property type="entry name" value="dDENN"/>
    <property type="match status" value="1"/>
</dbReference>
<dbReference type="InterPro" id="IPR005112">
    <property type="entry name" value="dDENN_dom"/>
</dbReference>
<feature type="region of interest" description="Disordered" evidence="1">
    <location>
        <begin position="257"/>
        <end position="278"/>
    </location>
</feature>
<accession>A0A7S1KMY1</accession>
<dbReference type="Gene3D" id="3.30.450.200">
    <property type="match status" value="1"/>
</dbReference>
<feature type="domain" description="UDENN" evidence="2">
    <location>
        <begin position="153"/>
        <end position="639"/>
    </location>
</feature>
<dbReference type="EMBL" id="HBGD01003089">
    <property type="protein sequence ID" value="CAD9079317.1"/>
    <property type="molecule type" value="Transcribed_RNA"/>
</dbReference>
<dbReference type="Gene3D" id="3.40.50.11500">
    <property type="match status" value="1"/>
</dbReference>
<name>A0A7S1KMY1_9EUKA</name>
<dbReference type="PANTHER" id="PTHR12296">
    <property type="entry name" value="DENN DOMAIN-CONTAINING PROTEIN 4"/>
    <property type="match status" value="1"/>
</dbReference>
<dbReference type="Pfam" id="PF02141">
    <property type="entry name" value="DENN"/>
    <property type="match status" value="1"/>
</dbReference>
<sequence>MTSRFVDYFAIVGADTNALEMVPMDFDSIGAVPSHSLHHSIRLNAAPGTSSLGRPDTSRVESSVISDHTTNATPNSQSFSTADDSSSITSSVPAASLATPSKPTSDTLQVPHAHHHQTNHSHHHHHSHHSASSIQLAATCTDVQLDTHDDETTPLSPPNLTPLSLQNLQFKATVLDQYPKADYNDFPLTRQLPMFCLPENVQITTECEMPRFFTFVLTKADGSRVYCSALWFFEYLTNRSSLDEQCDQLFHDQPWSSEMPSVNTPAPSGMHKHSSSDNLELDQLKDPPHGSAKSAFLKSQLRQTLYISKAIVLVSHYPLFSTFKKFLTQLYRIHLTPSSIPIERWICNFCSEVPLPPRGRTCVQYNLSPEKVFISRPPPNQLPLLDVPLQLMFLTLDLKSIVTIFNFILTEQQIIFHSNHYSLLGTAAEFFISIIYPFEWFHTYVPLLPKSCLSFLESPMPYIMGIHSSYRNCESIPDDAILVDLDHNRISTKNPKLMIQKLPERQHRKLIDMLQKLRIKDTIHCYSLENIDFAFDMAPTPDQTDSHNGADMEFPASKIRMAFFRFFVSLFQKYRHFMVKVNLDNTDGNQFELNYSPFFKKDQFVRDQPLTDRPFVRRLLETQAFDQFVKQRTLNNNSAEVVFFDESIQAKLNRSKLKFHKKDTPFLNNQALNINTTSVALTPLCSDLPEEQRFHHETFPQLDPNLLYTPRDIEMLVKPDDISSKNSIVSLWKPIIKQLNILQQQLGKQQRSKIRTDFNEAIQNSKNTLRRDHTRSISFGNMDFAQFESNISEASESEKTQKQTIQFGGAPVLLTGMSLPGDQGMEEMTRELFSCVCLEVTEKCPHCGHKLDNCSIRMGWSNDVQDYRTMCPQCNTKFVPRFTVVLDGKPIQLDSTLKMQYEYLSPALLRKEVENLIKNGVRTDANLLRLHSRIFWNLIVHFRDLSIPLNFLLPFLDWHDVAKEVELILKKVKQDGKKQ</sequence>
<dbReference type="GO" id="GO:0032483">
    <property type="term" value="P:regulation of Rab protein signal transduction"/>
    <property type="evidence" value="ECO:0007669"/>
    <property type="project" value="TreeGrafter"/>
</dbReference>
<protein>
    <recommendedName>
        <fullName evidence="2">UDENN domain-containing protein</fullName>
    </recommendedName>
</protein>
<feature type="region of interest" description="Disordered" evidence="1">
    <location>
        <begin position="45"/>
        <end position="133"/>
    </location>
</feature>
<feature type="compositionally biased region" description="Polar residues" evidence="1">
    <location>
        <begin position="60"/>
        <end position="75"/>
    </location>
</feature>
<gene>
    <name evidence="3" type="ORF">PCOS0759_LOCUS2549</name>
</gene>
<feature type="compositionally biased region" description="Polar residues" evidence="1">
    <location>
        <begin position="98"/>
        <end position="108"/>
    </location>
</feature>
<feature type="compositionally biased region" description="Polar residues" evidence="1">
    <location>
        <begin position="257"/>
        <end position="266"/>
    </location>
</feature>
<organism evidence="3">
    <name type="scientific">Percolomonas cosmopolitus</name>
    <dbReference type="NCBI Taxonomy" id="63605"/>
    <lineage>
        <taxon>Eukaryota</taxon>
        <taxon>Discoba</taxon>
        <taxon>Heterolobosea</taxon>
        <taxon>Tetramitia</taxon>
        <taxon>Eutetramitia</taxon>
        <taxon>Percolomonadidae</taxon>
        <taxon>Percolomonas</taxon>
    </lineage>
</organism>
<dbReference type="GO" id="GO:0031410">
    <property type="term" value="C:cytoplasmic vesicle"/>
    <property type="evidence" value="ECO:0007669"/>
    <property type="project" value="TreeGrafter"/>
</dbReference>
<dbReference type="InterPro" id="IPR037516">
    <property type="entry name" value="Tripartite_DENN"/>
</dbReference>
<feature type="compositionally biased region" description="Low complexity" evidence="1">
    <location>
        <begin position="76"/>
        <end position="96"/>
    </location>
</feature>
<dbReference type="InterPro" id="IPR001194">
    <property type="entry name" value="cDENN_dom"/>
</dbReference>
<dbReference type="SMART" id="SM00800">
    <property type="entry name" value="uDENN"/>
    <property type="match status" value="1"/>
</dbReference>
<evidence type="ECO:0000259" key="2">
    <source>
        <dbReference type="PROSITE" id="PS50211"/>
    </source>
</evidence>
<dbReference type="PANTHER" id="PTHR12296:SF21">
    <property type="entry name" value="DENN DOMAIN-CONTAINING PROTEIN 3"/>
    <property type="match status" value="1"/>
</dbReference>
<dbReference type="PROSITE" id="PS50211">
    <property type="entry name" value="DENN"/>
    <property type="match status" value="1"/>
</dbReference>
<dbReference type="Pfam" id="PF03455">
    <property type="entry name" value="dDENN"/>
    <property type="match status" value="1"/>
</dbReference>
<reference evidence="3" key="1">
    <citation type="submission" date="2021-01" db="EMBL/GenBank/DDBJ databases">
        <authorList>
            <person name="Corre E."/>
            <person name="Pelletier E."/>
            <person name="Niang G."/>
            <person name="Scheremetjew M."/>
            <person name="Finn R."/>
            <person name="Kale V."/>
            <person name="Holt S."/>
            <person name="Cochrane G."/>
            <person name="Meng A."/>
            <person name="Brown T."/>
            <person name="Cohen L."/>
        </authorList>
    </citation>
    <scope>NUCLEOTIDE SEQUENCE</scope>
    <source>
        <strain evidence="3">WS</strain>
    </source>
</reference>
<dbReference type="InterPro" id="IPR005113">
    <property type="entry name" value="uDENN_dom"/>
</dbReference>